<evidence type="ECO:0000259" key="18">
    <source>
        <dbReference type="Pfam" id="PF10458"/>
    </source>
</evidence>
<keyword evidence="9 14" id="KW-0175">Coiled coil</keyword>
<dbReference type="InterPro" id="IPR037118">
    <property type="entry name" value="Val-tRNA_synth_C_sf"/>
</dbReference>
<dbReference type="FunFam" id="3.40.50.620:FF:000020">
    <property type="entry name" value="Valine--tRNA ligase, mitochondrial"/>
    <property type="match status" value="1"/>
</dbReference>
<evidence type="ECO:0000256" key="5">
    <source>
        <dbReference type="ARBA" id="ARBA00022598"/>
    </source>
</evidence>
<dbReference type="CDD" id="cd00817">
    <property type="entry name" value="ValRS_core"/>
    <property type="match status" value="1"/>
</dbReference>
<evidence type="ECO:0000259" key="16">
    <source>
        <dbReference type="Pfam" id="PF00133"/>
    </source>
</evidence>
<evidence type="ECO:0000259" key="17">
    <source>
        <dbReference type="Pfam" id="PF08264"/>
    </source>
</evidence>
<comment type="similarity">
    <text evidence="2 13">Belongs to the class-I aminoacyl-tRNA synthetase family.</text>
</comment>
<dbReference type="GO" id="GO:0002161">
    <property type="term" value="F:aminoacyl-tRNA deacylase activity"/>
    <property type="evidence" value="ECO:0007669"/>
    <property type="project" value="InterPro"/>
</dbReference>
<keyword evidence="7 13" id="KW-0067">ATP-binding</keyword>
<dbReference type="InterPro" id="IPR010978">
    <property type="entry name" value="tRNA-bd_arm"/>
</dbReference>
<dbReference type="SUPFAM" id="SSF46589">
    <property type="entry name" value="tRNA-binding arm"/>
    <property type="match status" value="1"/>
</dbReference>
<evidence type="ECO:0000256" key="8">
    <source>
        <dbReference type="ARBA" id="ARBA00022917"/>
    </source>
</evidence>
<dbReference type="HAMAP" id="MF_02004">
    <property type="entry name" value="Val_tRNA_synth_type1"/>
    <property type="match status" value="1"/>
</dbReference>
<feature type="domain" description="Methionyl/Valyl/Leucyl/Isoleucyl-tRNA synthetase anticodon-binding" evidence="17">
    <location>
        <begin position="769"/>
        <end position="910"/>
    </location>
</feature>
<proteinExistence type="inferred from homology"/>
<reference evidence="19" key="1">
    <citation type="submission" date="2021-01" db="EMBL/GenBank/DDBJ databases">
        <authorList>
            <person name="Corre E."/>
            <person name="Pelletier E."/>
            <person name="Niang G."/>
            <person name="Scheremetjew M."/>
            <person name="Finn R."/>
            <person name="Kale V."/>
            <person name="Holt S."/>
            <person name="Cochrane G."/>
            <person name="Meng A."/>
            <person name="Brown T."/>
            <person name="Cohen L."/>
        </authorList>
    </citation>
    <scope>NUCLEOTIDE SEQUENCE</scope>
    <source>
        <strain evidence="19">CCMP645</strain>
    </source>
</reference>
<feature type="domain" description="Aminoacyl-tRNA synthetase class Ia" evidence="16">
    <location>
        <begin position="135"/>
        <end position="713"/>
    </location>
</feature>
<evidence type="ECO:0000256" key="15">
    <source>
        <dbReference type="SAM" id="SignalP"/>
    </source>
</evidence>
<dbReference type="GO" id="GO:0005829">
    <property type="term" value="C:cytosol"/>
    <property type="evidence" value="ECO:0007669"/>
    <property type="project" value="TreeGrafter"/>
</dbReference>
<dbReference type="SUPFAM" id="SSF52374">
    <property type="entry name" value="Nucleotidylyl transferase"/>
    <property type="match status" value="1"/>
</dbReference>
<dbReference type="Gene3D" id="1.10.730.10">
    <property type="entry name" value="Isoleucyl-tRNA Synthetase, Domain 1"/>
    <property type="match status" value="1"/>
</dbReference>
<feature type="chain" id="PRO_5031177145" description="valine--tRNA ligase" evidence="15">
    <location>
        <begin position="16"/>
        <end position="1052"/>
    </location>
</feature>
<comment type="catalytic activity">
    <reaction evidence="12">
        <text>tRNA(Val) + L-valine + ATP = L-valyl-tRNA(Val) + AMP + diphosphate</text>
        <dbReference type="Rhea" id="RHEA:10704"/>
        <dbReference type="Rhea" id="RHEA-COMP:9672"/>
        <dbReference type="Rhea" id="RHEA-COMP:9708"/>
        <dbReference type="ChEBI" id="CHEBI:30616"/>
        <dbReference type="ChEBI" id="CHEBI:33019"/>
        <dbReference type="ChEBI" id="CHEBI:57762"/>
        <dbReference type="ChEBI" id="CHEBI:78442"/>
        <dbReference type="ChEBI" id="CHEBI:78537"/>
        <dbReference type="ChEBI" id="CHEBI:456215"/>
        <dbReference type="EC" id="6.1.1.9"/>
    </reaction>
</comment>
<feature type="domain" description="Valyl-tRNA synthetase tRNA-binding arm" evidence="18">
    <location>
        <begin position="987"/>
        <end position="1051"/>
    </location>
</feature>
<protein>
    <recommendedName>
        <fullName evidence="3">valine--tRNA ligase</fullName>
        <ecNumber evidence="3">6.1.1.9</ecNumber>
    </recommendedName>
    <alternativeName>
        <fullName evidence="11">Valyl-tRNA synthetase</fullName>
    </alternativeName>
</protein>
<keyword evidence="8 13" id="KW-0648">Protein biosynthesis</keyword>
<evidence type="ECO:0000256" key="11">
    <source>
        <dbReference type="ARBA" id="ARBA00029936"/>
    </source>
</evidence>
<dbReference type="Gene3D" id="1.10.287.380">
    <property type="entry name" value="Valyl-tRNA synthetase, C-terminal domain"/>
    <property type="match status" value="1"/>
</dbReference>
<dbReference type="Pfam" id="PF00133">
    <property type="entry name" value="tRNA-synt_1"/>
    <property type="match status" value="1"/>
</dbReference>
<keyword evidence="5 13" id="KW-0436">Ligase</keyword>
<dbReference type="Gene3D" id="3.40.50.620">
    <property type="entry name" value="HUPs"/>
    <property type="match status" value="2"/>
</dbReference>
<evidence type="ECO:0000256" key="12">
    <source>
        <dbReference type="ARBA" id="ARBA00047552"/>
    </source>
</evidence>
<evidence type="ECO:0000256" key="13">
    <source>
        <dbReference type="RuleBase" id="RU363035"/>
    </source>
</evidence>
<dbReference type="InterPro" id="IPR001412">
    <property type="entry name" value="aa-tRNA-synth_I_CS"/>
</dbReference>
<evidence type="ECO:0000256" key="14">
    <source>
        <dbReference type="SAM" id="Coils"/>
    </source>
</evidence>
<feature type="signal peptide" evidence="15">
    <location>
        <begin position="1"/>
        <end position="15"/>
    </location>
</feature>
<dbReference type="Pfam" id="PF10458">
    <property type="entry name" value="Val_tRNA-synt_C"/>
    <property type="match status" value="1"/>
</dbReference>
<dbReference type="InterPro" id="IPR014729">
    <property type="entry name" value="Rossmann-like_a/b/a_fold"/>
</dbReference>
<dbReference type="SUPFAM" id="SSF50677">
    <property type="entry name" value="ValRS/IleRS/LeuRS editing domain"/>
    <property type="match status" value="1"/>
</dbReference>
<dbReference type="InterPro" id="IPR009008">
    <property type="entry name" value="Val/Leu/Ile-tRNA-synth_edit"/>
</dbReference>
<accession>A0A7S4ETN8</accession>
<dbReference type="AlphaFoldDB" id="A0A7S4ETN8"/>
<evidence type="ECO:0000256" key="4">
    <source>
        <dbReference type="ARBA" id="ARBA00022490"/>
    </source>
</evidence>
<dbReference type="GO" id="GO:0005524">
    <property type="term" value="F:ATP binding"/>
    <property type="evidence" value="ECO:0007669"/>
    <property type="project" value="UniProtKB-KW"/>
</dbReference>
<dbReference type="Gene3D" id="3.90.740.10">
    <property type="entry name" value="Valyl/Leucyl/Isoleucyl-tRNA synthetase, editing domain"/>
    <property type="match status" value="2"/>
</dbReference>
<dbReference type="EMBL" id="HBIZ01007081">
    <property type="protein sequence ID" value="CAE0751477.1"/>
    <property type="molecule type" value="Transcribed_RNA"/>
</dbReference>
<dbReference type="InterPro" id="IPR002300">
    <property type="entry name" value="aa-tRNA-synth_Ia"/>
</dbReference>
<keyword evidence="6 13" id="KW-0547">Nucleotide-binding</keyword>
<comment type="subcellular location">
    <subcellularLocation>
        <location evidence="1">Cytoplasm</location>
    </subcellularLocation>
</comment>
<gene>
    <name evidence="19" type="ORF">PCAR00345_LOCUS4062</name>
</gene>
<dbReference type="PANTHER" id="PTHR11946:SF93">
    <property type="entry name" value="VALINE--TRNA LIGASE, CHLOROPLASTIC_MITOCHONDRIAL 2"/>
    <property type="match status" value="1"/>
</dbReference>
<evidence type="ECO:0000256" key="1">
    <source>
        <dbReference type="ARBA" id="ARBA00004496"/>
    </source>
</evidence>
<dbReference type="NCBIfam" id="NF004349">
    <property type="entry name" value="PRK05729.1"/>
    <property type="match status" value="1"/>
</dbReference>
<dbReference type="InterPro" id="IPR013155">
    <property type="entry name" value="M/V/L/I-tRNA-synth_anticd-bd"/>
</dbReference>
<dbReference type="InterPro" id="IPR033705">
    <property type="entry name" value="Anticodon_Ia_Val"/>
</dbReference>
<evidence type="ECO:0000256" key="2">
    <source>
        <dbReference type="ARBA" id="ARBA00005594"/>
    </source>
</evidence>
<evidence type="ECO:0000256" key="3">
    <source>
        <dbReference type="ARBA" id="ARBA00013169"/>
    </source>
</evidence>
<dbReference type="InterPro" id="IPR002303">
    <property type="entry name" value="Valyl-tRNA_ligase"/>
</dbReference>
<dbReference type="GO" id="GO:0004832">
    <property type="term" value="F:valine-tRNA ligase activity"/>
    <property type="evidence" value="ECO:0007669"/>
    <property type="project" value="UniProtKB-EC"/>
</dbReference>
<dbReference type="FunFam" id="3.90.740.10:FF:000010">
    <property type="entry name" value="Valine--tRNA ligase"/>
    <property type="match status" value="1"/>
</dbReference>
<keyword evidence="15" id="KW-0732">Signal</keyword>
<feature type="coiled-coil region" evidence="14">
    <location>
        <begin position="985"/>
        <end position="1047"/>
    </location>
</feature>
<dbReference type="SUPFAM" id="SSF47323">
    <property type="entry name" value="Anticodon-binding domain of a subclass of class I aminoacyl-tRNA synthetases"/>
    <property type="match status" value="1"/>
</dbReference>
<dbReference type="InterPro" id="IPR009080">
    <property type="entry name" value="tRNAsynth_Ia_anticodon-bd"/>
</dbReference>
<dbReference type="Pfam" id="PF08264">
    <property type="entry name" value="Anticodon_1"/>
    <property type="match status" value="1"/>
</dbReference>
<keyword evidence="10 13" id="KW-0030">Aminoacyl-tRNA synthetase</keyword>
<name>A0A7S4ETN8_CHRCT</name>
<dbReference type="EC" id="6.1.1.9" evidence="3"/>
<sequence length="1052" mass="116835">MSLRTLSLLVSTARAALVGNAVPFRAALHVQTAFLRTRAVSLQYSHGFADRHAAGSAPNLDGMNQMRADSLLVSCDATTRRCSARPHVRGMASKTRARFSKPTMQQVECPSEEAATGSAADMPTQYSPSSVEQRLYQWWESSGYFKPAGDESKQCFVISMPPPNVTGKLHMGHAMFVALEDIMARFHRMRGHPTLWLPGTDHAGIATQMLVERALKAEGQSRVELGRDAFLKRVWEWKEEYGGAITGQIRRLGASCDWSREKFTLQPELVTAVNEAFVRLHEKGLVYRGEYMVNWSPALGTAVSDLEVNYVEEEGTLYYFKYMLADADDASGEGAYIPVATTRPETILGDTAVCVHPEDERFKHLVGKEVVVPMTGRKVRVIADDYVQMDFGTGALKITPAHDINDYAIGKRHDLPLINILNKDATINANGGKYADLDRYDARAQLWSDMDAAGLVLKTEKHTQRVPRSDRSGEVIEPLISTQWFIKMDGMAQKGLDAVRTGQTKILPERFEKVYFNWLENIQDWCVSRQLWWGHRIPVWYVEGVDAADLAPGKGAKDGAKARQTFFVARNEAEAREKAEAVYGEGVQLRQDEDVLDTWFSSGLWPFATVGWPADNEEAKAELNKFYPSAVMETGYDILFFWVARMMMLGLELTGEAPFHTIYLHGLVRDAQGQKMSKTKGNVVDPIETIEAMGTDALRLSLVTGVTPGQDVPLSLEKVQANRNFANKLWNTARFILIGLDDMPADAKKALAVTSAIDKDELSTMPLPERWVVSRCHALVDEVTSQLKSYDFGPAGQAIYAFLWDEYADWYIEISKRRIASGDVEAAQRSRRVLVYVLDTCLRLLHPYMPYITEELWQKLPHEGEALMISNWPQAEGDVLASDSQAEKQFESIQALVRSVRNARAEYRVEGFKKVAATVFADAALADAISAEADAVSTLGRIDPAEFKVVEAGQEASETAKAEAGNAVRLVVEDGLEALLPMAALVDAEKERARLTKQEKTLVAAIEKLETRLNSPGFADKAPAAVVAKAEGELREQQEQLLAVRDSLKALP</sequence>
<dbReference type="CDD" id="cd07962">
    <property type="entry name" value="Anticodon_Ia_Val"/>
    <property type="match status" value="1"/>
</dbReference>
<dbReference type="PROSITE" id="PS00178">
    <property type="entry name" value="AA_TRNA_LIGASE_I"/>
    <property type="match status" value="1"/>
</dbReference>
<evidence type="ECO:0000256" key="10">
    <source>
        <dbReference type="ARBA" id="ARBA00023146"/>
    </source>
</evidence>
<dbReference type="NCBIfam" id="TIGR00422">
    <property type="entry name" value="valS"/>
    <property type="match status" value="1"/>
</dbReference>
<evidence type="ECO:0000256" key="7">
    <source>
        <dbReference type="ARBA" id="ARBA00022840"/>
    </source>
</evidence>
<dbReference type="PANTHER" id="PTHR11946">
    <property type="entry name" value="VALYL-TRNA SYNTHETASES"/>
    <property type="match status" value="1"/>
</dbReference>
<evidence type="ECO:0000313" key="19">
    <source>
        <dbReference type="EMBL" id="CAE0751477.1"/>
    </source>
</evidence>
<dbReference type="FunFam" id="1.10.730.10:FF:000014">
    <property type="entry name" value="Valine--tRNA ligase"/>
    <property type="match status" value="1"/>
</dbReference>
<dbReference type="InterPro" id="IPR019499">
    <property type="entry name" value="Val-tRNA_synth_tRNA-bd"/>
</dbReference>
<organism evidence="19">
    <name type="scientific">Chrysotila carterae</name>
    <name type="common">Marine alga</name>
    <name type="synonym">Syracosphaera carterae</name>
    <dbReference type="NCBI Taxonomy" id="13221"/>
    <lineage>
        <taxon>Eukaryota</taxon>
        <taxon>Haptista</taxon>
        <taxon>Haptophyta</taxon>
        <taxon>Prymnesiophyceae</taxon>
        <taxon>Isochrysidales</taxon>
        <taxon>Isochrysidaceae</taxon>
        <taxon>Chrysotila</taxon>
    </lineage>
</organism>
<dbReference type="FunFam" id="3.40.50.620:FF:000078">
    <property type="entry name" value="Valine--tRNA ligase, mitochondrial"/>
    <property type="match status" value="1"/>
</dbReference>
<evidence type="ECO:0000256" key="9">
    <source>
        <dbReference type="ARBA" id="ARBA00023054"/>
    </source>
</evidence>
<evidence type="ECO:0000256" key="6">
    <source>
        <dbReference type="ARBA" id="ARBA00022741"/>
    </source>
</evidence>
<dbReference type="GO" id="GO:0006438">
    <property type="term" value="P:valyl-tRNA aminoacylation"/>
    <property type="evidence" value="ECO:0007669"/>
    <property type="project" value="InterPro"/>
</dbReference>
<keyword evidence="4" id="KW-0963">Cytoplasm</keyword>
<dbReference type="PRINTS" id="PR00986">
    <property type="entry name" value="TRNASYNTHVAL"/>
</dbReference>